<evidence type="ECO:0000256" key="2">
    <source>
        <dbReference type="SAM" id="MobiDB-lite"/>
    </source>
</evidence>
<dbReference type="AlphaFoldDB" id="A0A183AM53"/>
<evidence type="ECO:0000256" key="1">
    <source>
        <dbReference type="SAM" id="Coils"/>
    </source>
</evidence>
<protein>
    <submittedName>
        <fullName evidence="5">HisKA domain-containing protein</fullName>
    </submittedName>
</protein>
<reference evidence="5" key="1">
    <citation type="submission" date="2016-06" db="UniProtKB">
        <authorList>
            <consortium name="WormBaseParasite"/>
        </authorList>
    </citation>
    <scope>IDENTIFICATION</scope>
</reference>
<accession>A0A183AM53</accession>
<dbReference type="EMBL" id="UZAN01045439">
    <property type="protein sequence ID" value="VDP82626.1"/>
    <property type="molecule type" value="Genomic_DNA"/>
</dbReference>
<feature type="compositionally biased region" description="Low complexity" evidence="2">
    <location>
        <begin position="69"/>
        <end position="89"/>
    </location>
</feature>
<dbReference type="Proteomes" id="UP000272942">
    <property type="component" value="Unassembled WGS sequence"/>
</dbReference>
<feature type="coiled-coil region" evidence="1">
    <location>
        <begin position="27"/>
        <end position="54"/>
    </location>
</feature>
<evidence type="ECO:0000313" key="5">
    <source>
        <dbReference type="WBParaSite" id="ECPE_0000806001-mRNA-1"/>
    </source>
</evidence>
<sequence length="95" mass="10167">MHLYHRLAVFDLQGSPFMRSRGYADTSNTMQSTLQSLEQQLAELVELTGQLAQSLMHMTGEIRGIRLESGPSSPATVSAPVSPSSASPPETGPPV</sequence>
<proteinExistence type="predicted"/>
<name>A0A183AM53_9TREM</name>
<evidence type="ECO:0000313" key="4">
    <source>
        <dbReference type="Proteomes" id="UP000272942"/>
    </source>
</evidence>
<reference evidence="3 4" key="2">
    <citation type="submission" date="2018-11" db="EMBL/GenBank/DDBJ databases">
        <authorList>
            <consortium name="Pathogen Informatics"/>
        </authorList>
    </citation>
    <scope>NUCLEOTIDE SEQUENCE [LARGE SCALE GENOMIC DNA]</scope>
    <source>
        <strain evidence="3 4">Egypt</strain>
    </source>
</reference>
<dbReference type="WBParaSite" id="ECPE_0000806001-mRNA-1">
    <property type="protein sequence ID" value="ECPE_0000806001-mRNA-1"/>
    <property type="gene ID" value="ECPE_0000806001"/>
</dbReference>
<gene>
    <name evidence="3" type="ORF">ECPE_LOCUS8038</name>
</gene>
<feature type="region of interest" description="Disordered" evidence="2">
    <location>
        <begin position="64"/>
        <end position="95"/>
    </location>
</feature>
<organism evidence="5">
    <name type="scientific">Echinostoma caproni</name>
    <dbReference type="NCBI Taxonomy" id="27848"/>
    <lineage>
        <taxon>Eukaryota</taxon>
        <taxon>Metazoa</taxon>
        <taxon>Spiralia</taxon>
        <taxon>Lophotrochozoa</taxon>
        <taxon>Platyhelminthes</taxon>
        <taxon>Trematoda</taxon>
        <taxon>Digenea</taxon>
        <taxon>Plagiorchiida</taxon>
        <taxon>Echinostomata</taxon>
        <taxon>Echinostomatoidea</taxon>
        <taxon>Echinostomatidae</taxon>
        <taxon>Echinostoma</taxon>
    </lineage>
</organism>
<keyword evidence="4" id="KW-1185">Reference proteome</keyword>
<keyword evidence="1" id="KW-0175">Coiled coil</keyword>
<evidence type="ECO:0000313" key="3">
    <source>
        <dbReference type="EMBL" id="VDP82626.1"/>
    </source>
</evidence>
<dbReference type="OrthoDB" id="6285342at2759"/>